<dbReference type="Gene3D" id="1.10.274.30">
    <property type="entry name" value="MRG domain"/>
    <property type="match status" value="1"/>
</dbReference>
<reference evidence="11" key="1">
    <citation type="submission" date="2021-01" db="EMBL/GenBank/DDBJ databases">
        <title>Metabolic potential, ecology and presence of endohyphal bacteria is reflected in genomic diversity of Mucoromycotina.</title>
        <authorList>
            <person name="Muszewska A."/>
            <person name="Okrasinska A."/>
            <person name="Steczkiewicz K."/>
            <person name="Drgas O."/>
            <person name="Orlowska M."/>
            <person name="Perlinska-Lenart U."/>
            <person name="Aleksandrzak-Piekarczyk T."/>
            <person name="Szatraj K."/>
            <person name="Zielenkiewicz U."/>
            <person name="Pilsyk S."/>
            <person name="Malc E."/>
            <person name="Mieczkowski P."/>
            <person name="Kruszewska J.S."/>
            <person name="Biernat P."/>
            <person name="Pawlowska J."/>
        </authorList>
    </citation>
    <scope>NUCLEOTIDE SEQUENCE</scope>
    <source>
        <strain evidence="11">WA0000018081</strain>
    </source>
</reference>
<dbReference type="GO" id="GO:0006355">
    <property type="term" value="P:regulation of DNA-templated transcription"/>
    <property type="evidence" value="ECO:0007669"/>
    <property type="project" value="InterPro"/>
</dbReference>
<evidence type="ECO:0000256" key="8">
    <source>
        <dbReference type="SAM" id="MobiDB-lite"/>
    </source>
</evidence>
<dbReference type="GO" id="GO:0006325">
    <property type="term" value="P:chromatin organization"/>
    <property type="evidence" value="ECO:0007669"/>
    <property type="project" value="UniProtKB-KW"/>
</dbReference>
<evidence type="ECO:0000256" key="1">
    <source>
        <dbReference type="ARBA" id="ARBA00004123"/>
    </source>
</evidence>
<feature type="domain" description="MRG" evidence="9">
    <location>
        <begin position="112"/>
        <end position="279"/>
    </location>
</feature>
<dbReference type="SUPFAM" id="SSF54160">
    <property type="entry name" value="Chromo domain-like"/>
    <property type="match status" value="1"/>
</dbReference>
<dbReference type="InterPro" id="IPR053820">
    <property type="entry name" value="MSL3_chromo-like"/>
</dbReference>
<evidence type="ECO:0000259" key="9">
    <source>
        <dbReference type="Pfam" id="PF05712"/>
    </source>
</evidence>
<sequence length="282" mass="34111">MAKEDKHIFEKEEKVLCYHGPFIYEAKILRREKKDEDEQDPEYRYFVHYKGWKQTWDEWVSEHRVLRYTDDNLQKQKLLKESNSKRKSSRASSMASSSLVNDNTTTESRSRKRHRDSSIDKARLEEEIKRPEFKLMIPDTLKSLLVDDWENITKNRQILSLPREITVNRILEDFKEQYDRKDEALDEFIQGIQLYFNKLLSTSLLYRMERKQYEELCVDKEPDNVYGVEHLLRLFVEIPILVCQTNIDSDTLNELREKFEDLLRFIQDHEKDYFTNDYQMSG</sequence>
<comment type="subcellular location">
    <subcellularLocation>
        <location evidence="1">Nucleus</location>
    </subcellularLocation>
</comment>
<accession>A0A8H7VVJ8</accession>
<name>A0A8H7VVJ8_9FUNG</name>
<comment type="similarity">
    <text evidence="2">Belongs to the MRG family.</text>
</comment>
<dbReference type="PANTHER" id="PTHR10880">
    <property type="entry name" value="MORTALITY FACTOR 4-LIKE PROTEIN"/>
    <property type="match status" value="1"/>
</dbReference>
<dbReference type="InterPro" id="IPR038217">
    <property type="entry name" value="MRG_C_sf"/>
</dbReference>
<feature type="region of interest" description="Disordered" evidence="8">
    <location>
        <begin position="77"/>
        <end position="120"/>
    </location>
</feature>
<evidence type="ECO:0000256" key="4">
    <source>
        <dbReference type="ARBA" id="ARBA00022853"/>
    </source>
</evidence>
<dbReference type="PIRSF" id="PIRSF038133">
    <property type="entry name" value="HAT_Nua4_EAF3/MRG15"/>
    <property type="match status" value="1"/>
</dbReference>
<organism evidence="11 12">
    <name type="scientific">Thamnidium elegans</name>
    <dbReference type="NCBI Taxonomy" id="101142"/>
    <lineage>
        <taxon>Eukaryota</taxon>
        <taxon>Fungi</taxon>
        <taxon>Fungi incertae sedis</taxon>
        <taxon>Mucoromycota</taxon>
        <taxon>Mucoromycotina</taxon>
        <taxon>Mucoromycetes</taxon>
        <taxon>Mucorales</taxon>
        <taxon>Mucorineae</taxon>
        <taxon>Mucoraceae</taxon>
        <taxon>Thamnidium</taxon>
    </lineage>
</organism>
<comment type="caution">
    <text evidence="11">The sequence shown here is derived from an EMBL/GenBank/DDBJ whole genome shotgun (WGS) entry which is preliminary data.</text>
</comment>
<keyword evidence="7" id="KW-0539">Nucleus</keyword>
<keyword evidence="12" id="KW-1185">Reference proteome</keyword>
<keyword evidence="4" id="KW-0156">Chromatin regulator</keyword>
<dbReference type="InterPro" id="IPR008676">
    <property type="entry name" value="MRG"/>
</dbReference>
<evidence type="ECO:0000256" key="6">
    <source>
        <dbReference type="ARBA" id="ARBA00023163"/>
    </source>
</evidence>
<dbReference type="InterPro" id="IPR016197">
    <property type="entry name" value="Chromo-like_dom_sf"/>
</dbReference>
<dbReference type="InterPro" id="IPR026541">
    <property type="entry name" value="MRG_dom"/>
</dbReference>
<gene>
    <name evidence="11" type="ORF">INT48_009461</name>
</gene>
<dbReference type="PANTHER" id="PTHR10880:SF15">
    <property type="entry name" value="MSL COMPLEX SUBUNIT 3"/>
    <property type="match status" value="1"/>
</dbReference>
<evidence type="ECO:0000256" key="5">
    <source>
        <dbReference type="ARBA" id="ARBA00023015"/>
    </source>
</evidence>
<evidence type="ECO:0000259" key="10">
    <source>
        <dbReference type="Pfam" id="PF22732"/>
    </source>
</evidence>
<evidence type="ECO:0000256" key="3">
    <source>
        <dbReference type="ARBA" id="ARBA00018505"/>
    </source>
</evidence>
<dbReference type="PROSITE" id="PS51640">
    <property type="entry name" value="MRG"/>
    <property type="match status" value="1"/>
</dbReference>
<dbReference type="Pfam" id="PF22732">
    <property type="entry name" value="MSL3_chromo-like"/>
    <property type="match status" value="1"/>
</dbReference>
<protein>
    <recommendedName>
        <fullName evidence="3">Chromatin modification-related protein EAF3</fullName>
    </recommendedName>
</protein>
<evidence type="ECO:0000313" key="12">
    <source>
        <dbReference type="Proteomes" id="UP000613177"/>
    </source>
</evidence>
<dbReference type="GO" id="GO:0005634">
    <property type="term" value="C:nucleus"/>
    <property type="evidence" value="ECO:0007669"/>
    <property type="project" value="UniProtKB-SubCell"/>
</dbReference>
<dbReference type="EMBL" id="JAEPRE010000371">
    <property type="protein sequence ID" value="KAG2228729.1"/>
    <property type="molecule type" value="Genomic_DNA"/>
</dbReference>
<dbReference type="Proteomes" id="UP000613177">
    <property type="component" value="Unassembled WGS sequence"/>
</dbReference>
<dbReference type="Gene3D" id="2.30.30.140">
    <property type="match status" value="1"/>
</dbReference>
<feature type="domain" description="MSL3 chromodomain-like" evidence="10">
    <location>
        <begin position="9"/>
        <end position="81"/>
    </location>
</feature>
<dbReference type="Pfam" id="PF05712">
    <property type="entry name" value="MRG"/>
    <property type="match status" value="1"/>
</dbReference>
<keyword evidence="6" id="KW-0804">Transcription</keyword>
<evidence type="ECO:0000256" key="2">
    <source>
        <dbReference type="ARBA" id="ARBA00009093"/>
    </source>
</evidence>
<dbReference type="AlphaFoldDB" id="A0A8H7VVJ8"/>
<keyword evidence="5" id="KW-0805">Transcription regulation</keyword>
<dbReference type="GO" id="GO:0000123">
    <property type="term" value="C:histone acetyltransferase complex"/>
    <property type="evidence" value="ECO:0007669"/>
    <property type="project" value="TreeGrafter"/>
</dbReference>
<proteinExistence type="inferred from homology"/>
<evidence type="ECO:0000256" key="7">
    <source>
        <dbReference type="ARBA" id="ARBA00023242"/>
    </source>
</evidence>
<evidence type="ECO:0000313" key="11">
    <source>
        <dbReference type="EMBL" id="KAG2228729.1"/>
    </source>
</evidence>